<dbReference type="Gene3D" id="1.10.287.2900">
    <property type="match status" value="1"/>
</dbReference>
<feature type="region of interest" description="Disordered" evidence="13">
    <location>
        <begin position="69"/>
        <end position="131"/>
    </location>
</feature>
<dbReference type="GO" id="GO:0015035">
    <property type="term" value="F:protein-disulfide reductase activity"/>
    <property type="evidence" value="ECO:0007669"/>
    <property type="project" value="InterPro"/>
</dbReference>
<dbReference type="GO" id="GO:0005758">
    <property type="term" value="C:mitochondrial intermembrane space"/>
    <property type="evidence" value="ECO:0007669"/>
    <property type="project" value="TreeGrafter"/>
</dbReference>
<dbReference type="STRING" id="341454.A0A4S2MZN6"/>
<feature type="region of interest" description="Disordered" evidence="13">
    <location>
        <begin position="224"/>
        <end position="352"/>
    </location>
</feature>
<proteinExistence type="predicted"/>
<keyword evidence="6" id="KW-0560">Oxidoreductase</keyword>
<protein>
    <recommendedName>
        <fullName evidence="3">Mitochondrial intermembrane space import and assembly protein 40</fullName>
    </recommendedName>
    <alternativeName>
        <fullName evidence="12">Mitochondrial import inner membrane translocase TIM40</fullName>
    </alternativeName>
</protein>
<evidence type="ECO:0000256" key="4">
    <source>
        <dbReference type="ARBA" id="ARBA00022448"/>
    </source>
</evidence>
<keyword evidence="9" id="KW-1015">Disulfide bond</keyword>
<dbReference type="PANTHER" id="PTHR21622">
    <property type="entry name" value="COILED-COIL-HELIX-COILED-COIL-HELIX DOMAIN CONTAINING 4"/>
    <property type="match status" value="1"/>
</dbReference>
<evidence type="ECO:0000256" key="3">
    <source>
        <dbReference type="ARBA" id="ARBA00013714"/>
    </source>
</evidence>
<feature type="compositionally biased region" description="Polar residues" evidence="13">
    <location>
        <begin position="303"/>
        <end position="313"/>
    </location>
</feature>
<dbReference type="EMBL" id="ML220116">
    <property type="protein sequence ID" value="TGZ82044.1"/>
    <property type="molecule type" value="Genomic_DNA"/>
</dbReference>
<evidence type="ECO:0000256" key="7">
    <source>
        <dbReference type="ARBA" id="ARBA00023010"/>
    </source>
</evidence>
<dbReference type="PANTHER" id="PTHR21622:SF0">
    <property type="entry name" value="COILED-COIL-HELIX-COILED-COIL-HELIX DOMAIN CONTAINING 4"/>
    <property type="match status" value="1"/>
</dbReference>
<keyword evidence="5" id="KW-0653">Protein transport</keyword>
<evidence type="ECO:0000256" key="1">
    <source>
        <dbReference type="ARBA" id="ARBA00001973"/>
    </source>
</evidence>
<evidence type="ECO:0000256" key="13">
    <source>
        <dbReference type="SAM" id="MobiDB-lite"/>
    </source>
</evidence>
<evidence type="ECO:0000256" key="2">
    <source>
        <dbReference type="ARBA" id="ARBA00004164"/>
    </source>
</evidence>
<dbReference type="PROSITE" id="PS51808">
    <property type="entry name" value="CHCH"/>
    <property type="match status" value="1"/>
</dbReference>
<dbReference type="GO" id="GO:0005743">
    <property type="term" value="C:mitochondrial inner membrane"/>
    <property type="evidence" value="ECO:0007669"/>
    <property type="project" value="UniProtKB-SubCell"/>
</dbReference>
<evidence type="ECO:0000256" key="9">
    <source>
        <dbReference type="ARBA" id="ARBA00023157"/>
    </source>
</evidence>
<comment type="function">
    <text evidence="11">Required for the import and folding of small cysteine-containing proteins (small Tim) in the mitochondrial intermembrane space (IMS). Forms a redox cycle with ERV1 that involves a disulfide relay system. Precursor proteins to be imported into the IMS are translocated in their reduced form into the mitochondria. The oxidized form of MIA40 forms a transient intermolecular disulfide bridge with the reduced precursor protein, resulting in oxidation of the precursor protein that now contains an intramolecular disulfide bond and is able to undergo folding in the IMS.</text>
</comment>
<dbReference type="InterPro" id="IPR039289">
    <property type="entry name" value="CHCHD4"/>
</dbReference>
<evidence type="ECO:0000256" key="10">
    <source>
        <dbReference type="ARBA" id="ARBA00023284"/>
    </source>
</evidence>
<evidence type="ECO:0000313" key="15">
    <source>
        <dbReference type="Proteomes" id="UP000298138"/>
    </source>
</evidence>
<sequence>MFRSIPRATIRSSRIVVARTAPRRTLFTTPAQKKPSFKSKLARWGAAGGIVWYFSSSNILADDSRFASERPPVNMSETDPRPPSQLDDYIKKAPPSSNAPAPATAPTPTPAKDSPVDKVPAADAEAGAAPEGSIQQLEEEAGQQGAFNEETGEINWDCPCLGGMAHGPCGEEFKAAFSCFIFSKEEPKGSDCIEHFKIMQKCFMEVSVYAKNPELKLTRPRQHPEIYGDEFGGDEEEENQIEGAQGEYAEGRDLPPPVVEVQEAENDDPEKIATKVALKEQQSEQKKETLAPLDLDNLEATRTPATSAVNAETSVVEPKDAKPDTEPLGEKSQEDKVQGAAKGVEEEQTKRS</sequence>
<keyword evidence="7" id="KW-0811">Translocation</keyword>
<keyword evidence="10" id="KW-0676">Redox-active center</keyword>
<dbReference type="AlphaFoldDB" id="A0A4S2MZN6"/>
<feature type="compositionally biased region" description="Basic and acidic residues" evidence="13">
    <location>
        <begin position="317"/>
        <end position="352"/>
    </location>
</feature>
<keyword evidence="4" id="KW-0813">Transport</keyword>
<keyword evidence="15" id="KW-1185">Reference proteome</keyword>
<feature type="compositionally biased region" description="Basic and acidic residues" evidence="13">
    <location>
        <begin position="269"/>
        <end position="289"/>
    </location>
</feature>
<keyword evidence="8" id="KW-0496">Mitochondrion</keyword>
<reference evidence="14 15" key="1">
    <citation type="submission" date="2019-04" db="EMBL/GenBank/DDBJ databases">
        <title>Comparative genomics and transcriptomics to analyze fruiting body development in filamentous ascomycetes.</title>
        <authorList>
            <consortium name="DOE Joint Genome Institute"/>
            <person name="Lutkenhaus R."/>
            <person name="Traeger S."/>
            <person name="Breuer J."/>
            <person name="Kuo A."/>
            <person name="Lipzen A."/>
            <person name="Pangilinan J."/>
            <person name="Dilworth D."/>
            <person name="Sandor L."/>
            <person name="Poggeler S."/>
            <person name="Barry K."/>
            <person name="Grigoriev I.V."/>
            <person name="Nowrousian M."/>
        </authorList>
    </citation>
    <scope>NUCLEOTIDE SEQUENCE [LARGE SCALE GENOMIC DNA]</scope>
    <source>
        <strain evidence="14 15">CBS 389.68</strain>
    </source>
</reference>
<evidence type="ECO:0000256" key="5">
    <source>
        <dbReference type="ARBA" id="ARBA00022927"/>
    </source>
</evidence>
<feature type="compositionally biased region" description="Low complexity" evidence="13">
    <location>
        <begin position="92"/>
        <end position="102"/>
    </location>
</feature>
<evidence type="ECO:0000256" key="11">
    <source>
        <dbReference type="ARBA" id="ARBA00024980"/>
    </source>
</evidence>
<dbReference type="OrthoDB" id="7481291at2759"/>
<accession>A0A4S2MZN6</accession>
<evidence type="ECO:0000256" key="8">
    <source>
        <dbReference type="ARBA" id="ARBA00023128"/>
    </source>
</evidence>
<evidence type="ECO:0000256" key="6">
    <source>
        <dbReference type="ARBA" id="ARBA00023002"/>
    </source>
</evidence>
<comment type="subcellular location">
    <subcellularLocation>
        <location evidence="2">Mitochondrion inner membrane</location>
        <topology evidence="2">Single-pass type II membrane protein</topology>
        <orientation evidence="2">Intermembrane side</orientation>
    </subcellularLocation>
</comment>
<name>A0A4S2MZN6_9PEZI</name>
<gene>
    <name evidence="14" type="ORF">EX30DRAFT_370731</name>
</gene>
<evidence type="ECO:0000256" key="12">
    <source>
        <dbReference type="ARBA" id="ARBA00033150"/>
    </source>
</evidence>
<comment type="cofactor">
    <cofactor evidence="1">
        <name>Cu(2+)</name>
        <dbReference type="ChEBI" id="CHEBI:29036"/>
    </cofactor>
</comment>
<dbReference type="Proteomes" id="UP000298138">
    <property type="component" value="Unassembled WGS sequence"/>
</dbReference>
<dbReference type="GO" id="GO:0045041">
    <property type="term" value="P:protein import into mitochondrial intermembrane space"/>
    <property type="evidence" value="ECO:0007669"/>
    <property type="project" value="InterPro"/>
</dbReference>
<feature type="compositionally biased region" description="Acidic residues" evidence="13">
    <location>
        <begin position="227"/>
        <end position="240"/>
    </location>
</feature>
<evidence type="ECO:0000313" key="14">
    <source>
        <dbReference type="EMBL" id="TGZ82044.1"/>
    </source>
</evidence>
<feature type="compositionally biased region" description="Low complexity" evidence="13">
    <location>
        <begin position="121"/>
        <end position="131"/>
    </location>
</feature>
<organism evidence="14 15">
    <name type="scientific">Ascodesmis nigricans</name>
    <dbReference type="NCBI Taxonomy" id="341454"/>
    <lineage>
        <taxon>Eukaryota</taxon>
        <taxon>Fungi</taxon>
        <taxon>Dikarya</taxon>
        <taxon>Ascomycota</taxon>
        <taxon>Pezizomycotina</taxon>
        <taxon>Pezizomycetes</taxon>
        <taxon>Pezizales</taxon>
        <taxon>Ascodesmidaceae</taxon>
        <taxon>Ascodesmis</taxon>
    </lineage>
</organism>
<dbReference type="InParanoid" id="A0A4S2MZN6"/>